<dbReference type="AlphaFoldDB" id="W9GZP0"/>
<evidence type="ECO:0000313" key="1">
    <source>
        <dbReference type="EMBL" id="EWY36953.1"/>
    </source>
</evidence>
<evidence type="ECO:0000313" key="2">
    <source>
        <dbReference type="Proteomes" id="UP000019486"/>
    </source>
</evidence>
<comment type="caution">
    <text evidence="1">The sequence shown here is derived from an EMBL/GenBank/DDBJ whole genome shotgun (WGS) entry which is preliminary data.</text>
</comment>
<gene>
    <name evidence="1" type="ORF">N825_22845</name>
</gene>
<keyword evidence="2" id="KW-1185">Reference proteome</keyword>
<name>W9GZP0_9PROT</name>
<dbReference type="EMBL" id="AVFL01000033">
    <property type="protein sequence ID" value="EWY36953.1"/>
    <property type="molecule type" value="Genomic_DNA"/>
</dbReference>
<accession>W9GZP0</accession>
<organism evidence="1 2">
    <name type="scientific">Skermanella stibiiresistens SB22</name>
    <dbReference type="NCBI Taxonomy" id="1385369"/>
    <lineage>
        <taxon>Bacteria</taxon>
        <taxon>Pseudomonadati</taxon>
        <taxon>Pseudomonadota</taxon>
        <taxon>Alphaproteobacteria</taxon>
        <taxon>Rhodospirillales</taxon>
        <taxon>Azospirillaceae</taxon>
        <taxon>Skermanella</taxon>
    </lineage>
</organism>
<reference evidence="1 2" key="1">
    <citation type="submission" date="2013-08" db="EMBL/GenBank/DDBJ databases">
        <title>The genome sequence of Skermanella stibiiresistens.</title>
        <authorList>
            <person name="Zhu W."/>
            <person name="Wang G."/>
        </authorList>
    </citation>
    <scope>NUCLEOTIDE SEQUENCE [LARGE SCALE GENOMIC DNA]</scope>
    <source>
        <strain evidence="1 2">SB22</strain>
    </source>
</reference>
<dbReference type="STRING" id="1385369.N825_22845"/>
<dbReference type="Proteomes" id="UP000019486">
    <property type="component" value="Unassembled WGS sequence"/>
</dbReference>
<sequence>MVVMTRHAQNEARHPFRGTSARFPAVGMLHGDDE</sequence>
<proteinExistence type="predicted"/>
<protein>
    <submittedName>
        <fullName evidence="1">Uncharacterized protein</fullName>
    </submittedName>
</protein>